<feature type="region of interest" description="Disordered" evidence="2">
    <location>
        <begin position="33"/>
        <end position="62"/>
    </location>
</feature>
<dbReference type="PANTHER" id="PTHR30006:SF24">
    <property type="entry name" value="SLL0237 PROTEIN"/>
    <property type="match status" value="1"/>
</dbReference>
<evidence type="ECO:0000313" key="3">
    <source>
        <dbReference type="EMBL" id="KTG30738.1"/>
    </source>
</evidence>
<dbReference type="Gene3D" id="3.40.190.10">
    <property type="entry name" value="Periplasmic binding protein-like II"/>
    <property type="match status" value="2"/>
</dbReference>
<keyword evidence="1" id="KW-0732">Signal</keyword>
<dbReference type="InterPro" id="IPR026045">
    <property type="entry name" value="Ferric-bd"/>
</dbReference>
<organism evidence="3 4">
    <name type="scientific">Haloferax profundi</name>
    <dbReference type="NCBI Taxonomy" id="1544718"/>
    <lineage>
        <taxon>Archaea</taxon>
        <taxon>Methanobacteriati</taxon>
        <taxon>Methanobacteriota</taxon>
        <taxon>Stenosarchaea group</taxon>
        <taxon>Halobacteria</taxon>
        <taxon>Halobacteriales</taxon>
        <taxon>Haloferacaceae</taxon>
        <taxon>Haloferax</taxon>
    </lineage>
</organism>
<dbReference type="PROSITE" id="PS51257">
    <property type="entry name" value="PROKAR_LIPOPROTEIN"/>
    <property type="match status" value="1"/>
</dbReference>
<dbReference type="Proteomes" id="UP000053157">
    <property type="component" value="Unassembled WGS sequence"/>
</dbReference>
<dbReference type="Pfam" id="PF13416">
    <property type="entry name" value="SBP_bac_8"/>
    <property type="match status" value="1"/>
</dbReference>
<evidence type="ECO:0000256" key="2">
    <source>
        <dbReference type="SAM" id="MobiDB-lite"/>
    </source>
</evidence>
<dbReference type="CDD" id="cd13543">
    <property type="entry name" value="PBP2_Fbp"/>
    <property type="match status" value="1"/>
</dbReference>
<proteinExistence type="predicted"/>
<reference evidence="3 4" key="1">
    <citation type="submission" date="2015-12" db="EMBL/GenBank/DDBJ databases">
        <title>Haloferax profundi sp. nov. isolated from the Discovery deep brine-seawater interface in the Red Sea.</title>
        <authorList>
            <person name="Zhang G."/>
            <person name="Stingl U."/>
            <person name="Rashid M."/>
        </authorList>
    </citation>
    <scope>NUCLEOTIDE SEQUENCE [LARGE SCALE GENOMIC DNA]</scope>
    <source>
        <strain evidence="3 4">SB29</strain>
    </source>
</reference>
<dbReference type="EMBL" id="LOPV01000021">
    <property type="protein sequence ID" value="KTG30738.1"/>
    <property type="molecule type" value="Genomic_DNA"/>
</dbReference>
<sequence length="388" mass="41678">MQDHDREPRGHGRRRFITAAAAVGLGSLAGCTGLGGENETETETSGGGDSVQQIGSGRSPFGDREITGGVSIAEMPDLSGELTLYSGRGEALVGELISFFEDYYDDFTVRPRYNSATELVNQILTEGENSPADVFFSVNAGSLGALKDEGRTQSLPTDVLDLVRDEFHDPDGQWTGTSGRARTVPFNTDQFADSDIPDDIMAFPETEAFRDNIGWAPTYSSFQAFITAMRVLEGDEATKEWLQGMQDLGVTEFNDEFLVSQAVADGEIGAGFANHYYIQRILAGRPDAPLGTAFTSGDAGSIFNVAGALVLDTADDADLGANFVRHLLSAEAQDYFARTTFEYPLVSGVDPIGELPSIDELSPPEGLDLTQLSDLEGTVRLLREVGVL</sequence>
<keyword evidence="4" id="KW-1185">Reference proteome</keyword>
<evidence type="ECO:0000313" key="4">
    <source>
        <dbReference type="Proteomes" id="UP000053157"/>
    </source>
</evidence>
<comment type="caution">
    <text evidence="3">The sequence shown here is derived from an EMBL/GenBank/DDBJ whole genome shotgun (WGS) entry which is preliminary data.</text>
</comment>
<accession>A0A0W1SW66</accession>
<dbReference type="PIRSF" id="PIRSF002825">
    <property type="entry name" value="CfbpA"/>
    <property type="match status" value="1"/>
</dbReference>
<gene>
    <name evidence="3" type="ORF">AUR66_06455</name>
</gene>
<protein>
    <submittedName>
        <fullName evidence="3">Iron ABC transporter substrate-binding protein</fullName>
    </submittedName>
</protein>
<evidence type="ECO:0000256" key="1">
    <source>
        <dbReference type="ARBA" id="ARBA00022729"/>
    </source>
</evidence>
<dbReference type="InterPro" id="IPR006059">
    <property type="entry name" value="SBP"/>
</dbReference>
<name>A0A0W1SW66_9EURY</name>
<dbReference type="AlphaFoldDB" id="A0A0W1SW66"/>
<dbReference type="RefSeq" id="WP_058570746.1">
    <property type="nucleotide sequence ID" value="NZ_LOPV01000021.1"/>
</dbReference>
<dbReference type="OrthoDB" id="305188at2157"/>
<dbReference type="SUPFAM" id="SSF53850">
    <property type="entry name" value="Periplasmic binding protein-like II"/>
    <property type="match status" value="1"/>
</dbReference>
<dbReference type="PANTHER" id="PTHR30006">
    <property type="entry name" value="THIAMINE-BINDING PERIPLASMIC PROTEIN-RELATED"/>
    <property type="match status" value="1"/>
</dbReference>